<dbReference type="Proteomes" id="UP000403266">
    <property type="component" value="Unassembled WGS sequence"/>
</dbReference>
<dbReference type="EMBL" id="VOSK01000206">
    <property type="protein sequence ID" value="MPR29178.1"/>
    <property type="molecule type" value="Genomic_DNA"/>
</dbReference>
<dbReference type="PANTHER" id="PTHR44591:SF24">
    <property type="entry name" value="PROTEIN-GLUTAMATE METHYLESTERASE_PROTEIN-GLUTAMINE GLUTAMINASE 1"/>
    <property type="match status" value="1"/>
</dbReference>
<dbReference type="SMART" id="SM00448">
    <property type="entry name" value="REC"/>
    <property type="match status" value="1"/>
</dbReference>
<dbReference type="SUPFAM" id="SSF52172">
    <property type="entry name" value="CheY-like"/>
    <property type="match status" value="1"/>
</dbReference>
<gene>
    <name evidence="4" type="ORF">FS320_29775</name>
</gene>
<evidence type="ECO:0000256" key="1">
    <source>
        <dbReference type="ARBA" id="ARBA00022553"/>
    </source>
</evidence>
<evidence type="ECO:0000313" key="4">
    <source>
        <dbReference type="EMBL" id="MPR29178.1"/>
    </source>
</evidence>
<reference evidence="4 5" key="1">
    <citation type="journal article" date="2019" name="Syst. Appl. Microbiol.">
        <title>Microvirga tunisiensis sp. nov., a root nodule symbiotic bacterium isolated from Lupinus micranthus and L. luteus grown in Northern Tunisia.</title>
        <authorList>
            <person name="Msaddak A."/>
            <person name="Rejili M."/>
            <person name="Duran D."/>
            <person name="Mars M."/>
            <person name="Palacios J.M."/>
            <person name="Ruiz-Argueso T."/>
            <person name="Rey L."/>
            <person name="Imperial J."/>
        </authorList>
    </citation>
    <scope>NUCLEOTIDE SEQUENCE [LARGE SCALE GENOMIC DNA]</scope>
    <source>
        <strain evidence="4 5">Lmie10</strain>
    </source>
</reference>
<evidence type="ECO:0000256" key="2">
    <source>
        <dbReference type="PROSITE-ProRule" id="PRU00169"/>
    </source>
</evidence>
<dbReference type="OrthoDB" id="582170at2"/>
<organism evidence="4 5">
    <name type="scientific">Microvirga tunisiensis</name>
    <dbReference type="NCBI Taxonomy" id="2108360"/>
    <lineage>
        <taxon>Bacteria</taxon>
        <taxon>Pseudomonadati</taxon>
        <taxon>Pseudomonadota</taxon>
        <taxon>Alphaproteobacteria</taxon>
        <taxon>Hyphomicrobiales</taxon>
        <taxon>Methylobacteriaceae</taxon>
        <taxon>Microvirga</taxon>
    </lineage>
</organism>
<dbReference type="Pfam" id="PF00072">
    <property type="entry name" value="Response_reg"/>
    <property type="match status" value="1"/>
</dbReference>
<dbReference type="InterPro" id="IPR001789">
    <property type="entry name" value="Sig_transdc_resp-reg_receiver"/>
</dbReference>
<name>A0A5N7MQQ2_9HYPH</name>
<dbReference type="Gene3D" id="3.40.50.2300">
    <property type="match status" value="1"/>
</dbReference>
<accession>A0A5N7MQQ2</accession>
<feature type="domain" description="Response regulatory" evidence="3">
    <location>
        <begin position="17"/>
        <end position="127"/>
    </location>
</feature>
<dbReference type="GO" id="GO:0000160">
    <property type="term" value="P:phosphorelay signal transduction system"/>
    <property type="evidence" value="ECO:0007669"/>
    <property type="project" value="InterPro"/>
</dbReference>
<keyword evidence="5" id="KW-1185">Reference proteome</keyword>
<keyword evidence="1 2" id="KW-0597">Phosphoprotein</keyword>
<dbReference type="RefSeq" id="WP_152715863.1">
    <property type="nucleotide sequence ID" value="NZ_VOSJ01000215.1"/>
</dbReference>
<dbReference type="InterPro" id="IPR011006">
    <property type="entry name" value="CheY-like_superfamily"/>
</dbReference>
<evidence type="ECO:0000313" key="5">
    <source>
        <dbReference type="Proteomes" id="UP000403266"/>
    </source>
</evidence>
<feature type="modified residue" description="4-aspartylphosphate" evidence="2">
    <location>
        <position position="67"/>
    </location>
</feature>
<comment type="caution">
    <text evidence="4">The sequence shown here is derived from an EMBL/GenBank/DDBJ whole genome shotgun (WGS) entry which is preliminary data.</text>
</comment>
<dbReference type="InterPro" id="IPR050595">
    <property type="entry name" value="Bact_response_regulator"/>
</dbReference>
<dbReference type="AlphaFoldDB" id="A0A5N7MQQ2"/>
<dbReference type="PROSITE" id="PS50110">
    <property type="entry name" value="RESPONSE_REGULATORY"/>
    <property type="match status" value="1"/>
</dbReference>
<proteinExistence type="predicted"/>
<evidence type="ECO:0000259" key="3">
    <source>
        <dbReference type="PROSITE" id="PS50110"/>
    </source>
</evidence>
<dbReference type="PANTHER" id="PTHR44591">
    <property type="entry name" value="STRESS RESPONSE REGULATOR PROTEIN 1"/>
    <property type="match status" value="1"/>
</dbReference>
<protein>
    <submittedName>
        <fullName evidence="4">Response regulator</fullName>
    </submittedName>
</protein>
<sequence length="137" mass="14725">MNSLGSSSMLARERKHRILVVEDEAMISMLLEDMVLDCGGELVGPVARFDDALALAHKAEFGVAVLDLNLNGTLSYPIAEVIRERGIPVIFATGYGADGVPDRFRDCPTLQKPFSQQDFAEAVAAACREQAASHCGS</sequence>